<proteinExistence type="predicted"/>
<keyword evidence="5" id="KW-1185">Reference proteome</keyword>
<keyword evidence="1" id="KW-0820">tRNA-binding</keyword>
<dbReference type="PROSITE" id="PS50886">
    <property type="entry name" value="TRBD"/>
    <property type="match status" value="1"/>
</dbReference>
<evidence type="ECO:0000256" key="1">
    <source>
        <dbReference type="ARBA" id="ARBA00022555"/>
    </source>
</evidence>
<dbReference type="Pfam" id="PF01588">
    <property type="entry name" value="tRNA_bind"/>
    <property type="match status" value="1"/>
</dbReference>
<dbReference type="EMBL" id="CP006868">
    <property type="protein sequence ID" value="UXD21358.1"/>
    <property type="molecule type" value="Genomic_DNA"/>
</dbReference>
<keyword evidence="2" id="KW-0694">RNA-binding</keyword>
<dbReference type="InterPro" id="IPR002547">
    <property type="entry name" value="tRNA-bd_dom"/>
</dbReference>
<evidence type="ECO:0000313" key="5">
    <source>
        <dbReference type="Proteomes" id="UP001063698"/>
    </source>
</evidence>
<dbReference type="SUPFAM" id="SSF50249">
    <property type="entry name" value="Nucleic acid-binding proteins"/>
    <property type="match status" value="1"/>
</dbReference>
<dbReference type="Proteomes" id="UP001063698">
    <property type="component" value="Chromosome"/>
</dbReference>
<feature type="domain" description="TRNA-binding" evidence="3">
    <location>
        <begin position="113"/>
        <end position="208"/>
    </location>
</feature>
<name>A0A977KAB0_9CREN</name>
<protein>
    <submittedName>
        <fullName evidence="4">tRNA-binding protein</fullName>
    </submittedName>
</protein>
<dbReference type="InterPro" id="IPR012340">
    <property type="entry name" value="NA-bd_OB-fold"/>
</dbReference>
<dbReference type="AlphaFoldDB" id="A0A977KAB0"/>
<sequence length="219" mass="24529">MPSHEDPRYLLSWWGMEKVERVVRNPGKPIDKGKAQRLLQEMWSELKKLRWSGLPSDMAADMALPLAEKAKEMREVLGLKGEIKDLVKAQASWALWYVQTLPQRLKRKEEVDPGEAVDVFSGEIKSVEKHPNADKLKVTRVAIGNLALTVVTNIEDVKEGQVRAVALLPPADLRGVVSWGMFCSDPLDLPPGKPFPPYDKGAVGAQVEMIMREAVRVKK</sequence>
<dbReference type="Gene3D" id="2.40.50.140">
    <property type="entry name" value="Nucleic acid-binding proteins"/>
    <property type="match status" value="1"/>
</dbReference>
<evidence type="ECO:0000313" key="4">
    <source>
        <dbReference type="EMBL" id="UXD21358.1"/>
    </source>
</evidence>
<evidence type="ECO:0000256" key="2">
    <source>
        <dbReference type="ARBA" id="ARBA00022884"/>
    </source>
</evidence>
<gene>
    <name evidence="4" type="ORF">IPA_03370</name>
</gene>
<organism evidence="4 5">
    <name type="scientific">Ignicoccus pacificus DSM 13166</name>
    <dbReference type="NCBI Taxonomy" id="940294"/>
    <lineage>
        <taxon>Archaea</taxon>
        <taxon>Thermoproteota</taxon>
        <taxon>Thermoprotei</taxon>
        <taxon>Desulfurococcales</taxon>
        <taxon>Desulfurococcaceae</taxon>
        <taxon>Ignicoccus</taxon>
    </lineage>
</organism>
<accession>A0A977KAB0</accession>
<dbReference type="KEGG" id="ipc:IPA_03370"/>
<evidence type="ECO:0000259" key="3">
    <source>
        <dbReference type="PROSITE" id="PS50886"/>
    </source>
</evidence>
<dbReference type="GO" id="GO:0000049">
    <property type="term" value="F:tRNA binding"/>
    <property type="evidence" value="ECO:0007669"/>
    <property type="project" value="UniProtKB-KW"/>
</dbReference>
<reference evidence="4" key="1">
    <citation type="submission" date="2013-11" db="EMBL/GenBank/DDBJ databases">
        <title>Comparative genomics of Ignicoccus.</title>
        <authorList>
            <person name="Podar M."/>
        </authorList>
    </citation>
    <scope>NUCLEOTIDE SEQUENCE</scope>
    <source>
        <strain evidence="4">DSM 13166</strain>
    </source>
</reference>